<evidence type="ECO:0000259" key="1">
    <source>
        <dbReference type="Pfam" id="PF13438"/>
    </source>
</evidence>
<reference evidence="2 3" key="1">
    <citation type="journal article" date="2014" name="Genome Announc.">
        <title>Complete Genome Sequence of the Model Rhizosphere Strain Azospirillum brasilense Az39, Successfully Applied in Agriculture.</title>
        <authorList>
            <person name="Rivera D."/>
            <person name="Revale S."/>
            <person name="Molina R."/>
            <person name="Gualpa J."/>
            <person name="Puente M."/>
            <person name="Maroniche G."/>
            <person name="Paris G."/>
            <person name="Baker D."/>
            <person name="Clavijo B."/>
            <person name="McLay K."/>
            <person name="Spaepen S."/>
            <person name="Perticari A."/>
            <person name="Vazquez M."/>
            <person name="Wisniewski-Dye F."/>
            <person name="Watkins C."/>
            <person name="Martinez-Abarca F."/>
            <person name="Vanderleyden J."/>
            <person name="Cassan F."/>
        </authorList>
    </citation>
    <scope>NUCLEOTIDE SEQUENCE [LARGE SCALE GENOMIC DNA]</scope>
    <source>
        <strain evidence="2 3">Az39</strain>
    </source>
</reference>
<gene>
    <name evidence="2" type="ORF">ABAZ39_11830</name>
</gene>
<dbReference type="AlphaFoldDB" id="A0A060DIC5"/>
<organism evidence="2 3">
    <name type="scientific">Azospirillum argentinense</name>
    <dbReference type="NCBI Taxonomy" id="2970906"/>
    <lineage>
        <taxon>Bacteria</taxon>
        <taxon>Pseudomonadati</taxon>
        <taxon>Pseudomonadota</taxon>
        <taxon>Alphaproteobacteria</taxon>
        <taxon>Rhodospirillales</taxon>
        <taxon>Azospirillaceae</taxon>
        <taxon>Azospirillum</taxon>
    </lineage>
</organism>
<dbReference type="EMBL" id="CP007793">
    <property type="protein sequence ID" value="AIB12667.1"/>
    <property type="molecule type" value="Genomic_DNA"/>
</dbReference>
<accession>A0A060DIC5</accession>
<evidence type="ECO:0000313" key="2">
    <source>
        <dbReference type="EMBL" id="AIB12667.1"/>
    </source>
</evidence>
<evidence type="ECO:0000313" key="3">
    <source>
        <dbReference type="Proteomes" id="UP000027186"/>
    </source>
</evidence>
<name>A0A060DIC5_9PROT</name>
<dbReference type="KEGG" id="abq:ABAZ39_11830"/>
<sequence>MPVSKVQPDLLAAADRARGARLMAAMDAINSRMGRDTLVPAATIGRAWRMRQDSRSPSYTTELDDVPVVLA</sequence>
<proteinExistence type="predicted"/>
<protein>
    <recommendedName>
        <fullName evidence="1">DUF4113 domain-containing protein</fullName>
    </recommendedName>
</protein>
<dbReference type="Proteomes" id="UP000027186">
    <property type="component" value="Chromosome"/>
</dbReference>
<dbReference type="Pfam" id="PF13438">
    <property type="entry name" value="DUF4113"/>
    <property type="match status" value="1"/>
</dbReference>
<dbReference type="InterPro" id="IPR025188">
    <property type="entry name" value="DUF4113"/>
</dbReference>
<feature type="domain" description="DUF4113" evidence="1">
    <location>
        <begin position="21"/>
        <end position="69"/>
    </location>
</feature>